<dbReference type="InterPro" id="IPR036778">
    <property type="entry name" value="OHCU_decarboxylase_sf"/>
</dbReference>
<dbReference type="InterPro" id="IPR018020">
    <property type="entry name" value="OHCU_decarboxylase"/>
</dbReference>
<gene>
    <name evidence="4" type="ORF">GCM10011575_36410</name>
</gene>
<dbReference type="Gene3D" id="1.10.3330.10">
    <property type="entry name" value="Oxo-4-hydroxy-4-carboxy-5-ureidoimidazoline decarboxylase"/>
    <property type="match status" value="1"/>
</dbReference>
<accession>A0A917SFD2</accession>
<reference evidence="4" key="2">
    <citation type="submission" date="2020-09" db="EMBL/GenBank/DDBJ databases">
        <authorList>
            <person name="Sun Q."/>
            <person name="Zhou Y."/>
        </authorList>
    </citation>
    <scope>NUCLEOTIDE SEQUENCE</scope>
    <source>
        <strain evidence="4">CGMCC 4.7306</strain>
    </source>
</reference>
<comment type="caution">
    <text evidence="4">The sequence shown here is derived from an EMBL/GenBank/DDBJ whole genome shotgun (WGS) entry which is preliminary data.</text>
</comment>
<sequence>MINLQEAVLRGRLSTCLDVPRWIDSIVEQAPFGSLDDLLDAARDAANPLTRDEIERALAHHSRIGTRPSGAGGVGDDVARPGAELVRDLPELRGDDPAEVRAIGDRLREIALLRIEQSFTEDG</sequence>
<protein>
    <submittedName>
        <fullName evidence="4">OHCU decarboxylase</fullName>
    </submittedName>
</protein>
<dbReference type="Proteomes" id="UP000613840">
    <property type="component" value="Unassembled WGS sequence"/>
</dbReference>
<evidence type="ECO:0000259" key="3">
    <source>
        <dbReference type="Pfam" id="PF09349"/>
    </source>
</evidence>
<evidence type="ECO:0000313" key="5">
    <source>
        <dbReference type="Proteomes" id="UP000613840"/>
    </source>
</evidence>
<keyword evidence="1" id="KW-0659">Purine metabolism</keyword>
<dbReference type="Pfam" id="PF09349">
    <property type="entry name" value="OHCU_decarbox"/>
    <property type="match status" value="1"/>
</dbReference>
<organism evidence="4 5">
    <name type="scientific">Microlunatus endophyticus</name>
    <dbReference type="NCBI Taxonomy" id="1716077"/>
    <lineage>
        <taxon>Bacteria</taxon>
        <taxon>Bacillati</taxon>
        <taxon>Actinomycetota</taxon>
        <taxon>Actinomycetes</taxon>
        <taxon>Propionibacteriales</taxon>
        <taxon>Propionibacteriaceae</taxon>
        <taxon>Microlunatus</taxon>
    </lineage>
</organism>
<evidence type="ECO:0000256" key="2">
    <source>
        <dbReference type="SAM" id="MobiDB-lite"/>
    </source>
</evidence>
<dbReference type="RefSeq" id="WP_188896803.1">
    <property type="nucleotide sequence ID" value="NZ_BMMZ01000010.1"/>
</dbReference>
<proteinExistence type="predicted"/>
<feature type="domain" description="Oxo-4-hydroxy-4-carboxy-5-ureidoimidazoline decarboxylase" evidence="3">
    <location>
        <begin position="6"/>
        <end position="69"/>
    </location>
</feature>
<dbReference type="SUPFAM" id="SSF158694">
    <property type="entry name" value="UraD-Like"/>
    <property type="match status" value="1"/>
</dbReference>
<dbReference type="AlphaFoldDB" id="A0A917SFD2"/>
<dbReference type="GO" id="GO:0006144">
    <property type="term" value="P:purine nucleobase metabolic process"/>
    <property type="evidence" value="ECO:0007669"/>
    <property type="project" value="UniProtKB-KW"/>
</dbReference>
<name>A0A917SFD2_9ACTN</name>
<evidence type="ECO:0000313" key="4">
    <source>
        <dbReference type="EMBL" id="GGL74906.1"/>
    </source>
</evidence>
<dbReference type="EMBL" id="BMMZ01000010">
    <property type="protein sequence ID" value="GGL74906.1"/>
    <property type="molecule type" value="Genomic_DNA"/>
</dbReference>
<keyword evidence="5" id="KW-1185">Reference proteome</keyword>
<evidence type="ECO:0000256" key="1">
    <source>
        <dbReference type="ARBA" id="ARBA00022631"/>
    </source>
</evidence>
<feature type="region of interest" description="Disordered" evidence="2">
    <location>
        <begin position="60"/>
        <end position="79"/>
    </location>
</feature>
<reference evidence="4" key="1">
    <citation type="journal article" date="2014" name="Int. J. Syst. Evol. Microbiol.">
        <title>Complete genome sequence of Corynebacterium casei LMG S-19264T (=DSM 44701T), isolated from a smear-ripened cheese.</title>
        <authorList>
            <consortium name="US DOE Joint Genome Institute (JGI-PGF)"/>
            <person name="Walter F."/>
            <person name="Albersmeier A."/>
            <person name="Kalinowski J."/>
            <person name="Ruckert C."/>
        </authorList>
    </citation>
    <scope>NUCLEOTIDE SEQUENCE</scope>
    <source>
        <strain evidence="4">CGMCC 4.7306</strain>
    </source>
</reference>